<sequence>MFRQAIKWVKANQDLLIDVSDQIWGFAELGLKEFKSSKLLAKTLDEAGFALKMGVADMPTAFYADYGEGKPVIGILGEYDALPGLSQKAQPFREVLLEDAPGHGCGHNLLGVEKVMYVGKCIGFFGFKLFISSFSFFIIIVPDPNFKNAIDFNALIKSMSL</sequence>
<dbReference type="GO" id="GO:0071713">
    <property type="term" value="F:para-aminobenzoyl-glutamate hydrolase activity"/>
    <property type="evidence" value="ECO:0007669"/>
    <property type="project" value="TreeGrafter"/>
</dbReference>
<dbReference type="SUPFAM" id="SSF53187">
    <property type="entry name" value="Zn-dependent exopeptidases"/>
    <property type="match status" value="1"/>
</dbReference>
<accession>X1DLX5</accession>
<evidence type="ECO:0000256" key="1">
    <source>
        <dbReference type="SAM" id="Phobius"/>
    </source>
</evidence>
<gene>
    <name evidence="2" type="ORF">S03H2_04579</name>
</gene>
<dbReference type="EMBL" id="BARU01001833">
    <property type="protein sequence ID" value="GAH21207.1"/>
    <property type="molecule type" value="Genomic_DNA"/>
</dbReference>
<evidence type="ECO:0000313" key="2">
    <source>
        <dbReference type="EMBL" id="GAH21207.1"/>
    </source>
</evidence>
<keyword evidence="1" id="KW-0812">Transmembrane</keyword>
<dbReference type="PANTHER" id="PTHR30575:SF0">
    <property type="entry name" value="XAA-ARG DIPEPTIDASE"/>
    <property type="match status" value="1"/>
</dbReference>
<dbReference type="PANTHER" id="PTHR30575">
    <property type="entry name" value="PEPTIDASE M20"/>
    <property type="match status" value="1"/>
</dbReference>
<organism evidence="2">
    <name type="scientific">marine sediment metagenome</name>
    <dbReference type="NCBI Taxonomy" id="412755"/>
    <lineage>
        <taxon>unclassified sequences</taxon>
        <taxon>metagenomes</taxon>
        <taxon>ecological metagenomes</taxon>
    </lineage>
</organism>
<dbReference type="AlphaFoldDB" id="X1DLX5"/>
<keyword evidence="1" id="KW-0472">Membrane</keyword>
<reference evidence="2" key="1">
    <citation type="journal article" date="2014" name="Front. Microbiol.">
        <title>High frequency of phylogenetically diverse reductive dehalogenase-homologous genes in deep subseafloor sedimentary metagenomes.</title>
        <authorList>
            <person name="Kawai M."/>
            <person name="Futagami T."/>
            <person name="Toyoda A."/>
            <person name="Takaki Y."/>
            <person name="Nishi S."/>
            <person name="Hori S."/>
            <person name="Arai W."/>
            <person name="Tsubouchi T."/>
            <person name="Morono Y."/>
            <person name="Uchiyama I."/>
            <person name="Ito T."/>
            <person name="Fujiyama A."/>
            <person name="Inagaki F."/>
            <person name="Takami H."/>
        </authorList>
    </citation>
    <scope>NUCLEOTIDE SEQUENCE</scope>
    <source>
        <strain evidence="2">Expedition CK06-06</strain>
    </source>
</reference>
<dbReference type="GO" id="GO:0016805">
    <property type="term" value="F:dipeptidase activity"/>
    <property type="evidence" value="ECO:0007669"/>
    <property type="project" value="TreeGrafter"/>
</dbReference>
<dbReference type="InterPro" id="IPR052030">
    <property type="entry name" value="Peptidase_M20/M20A_hydrolases"/>
</dbReference>
<name>X1DLX5_9ZZZZ</name>
<keyword evidence="1" id="KW-1133">Transmembrane helix</keyword>
<protein>
    <recommendedName>
        <fullName evidence="3">Peptidase M20 dimerisation domain-containing protein</fullName>
    </recommendedName>
</protein>
<dbReference type="GO" id="GO:0046657">
    <property type="term" value="P:folic acid catabolic process"/>
    <property type="evidence" value="ECO:0007669"/>
    <property type="project" value="TreeGrafter"/>
</dbReference>
<dbReference type="GO" id="GO:0005737">
    <property type="term" value="C:cytoplasm"/>
    <property type="evidence" value="ECO:0007669"/>
    <property type="project" value="TreeGrafter"/>
</dbReference>
<evidence type="ECO:0008006" key="3">
    <source>
        <dbReference type="Google" id="ProtNLM"/>
    </source>
</evidence>
<proteinExistence type="predicted"/>
<dbReference type="Gene3D" id="3.40.630.10">
    <property type="entry name" value="Zn peptidases"/>
    <property type="match status" value="1"/>
</dbReference>
<feature type="transmembrane region" description="Helical" evidence="1">
    <location>
        <begin position="121"/>
        <end position="141"/>
    </location>
</feature>
<comment type="caution">
    <text evidence="2">The sequence shown here is derived from an EMBL/GenBank/DDBJ whole genome shotgun (WGS) entry which is preliminary data.</text>
</comment>